<dbReference type="PANTHER" id="PTHR31649">
    <property type="entry name" value="AGAP009604-PA"/>
    <property type="match status" value="1"/>
</dbReference>
<dbReference type="PANTHER" id="PTHR31649:SF10">
    <property type="entry name" value="IP19903P-RELATED"/>
    <property type="match status" value="1"/>
</dbReference>
<organism evidence="1 2">
    <name type="scientific">Pyrocoelia pectoralis</name>
    <dbReference type="NCBI Taxonomy" id="417401"/>
    <lineage>
        <taxon>Eukaryota</taxon>
        <taxon>Metazoa</taxon>
        <taxon>Ecdysozoa</taxon>
        <taxon>Arthropoda</taxon>
        <taxon>Hexapoda</taxon>
        <taxon>Insecta</taxon>
        <taxon>Pterygota</taxon>
        <taxon>Neoptera</taxon>
        <taxon>Endopterygota</taxon>
        <taxon>Coleoptera</taxon>
        <taxon>Polyphaga</taxon>
        <taxon>Elateriformia</taxon>
        <taxon>Elateroidea</taxon>
        <taxon>Lampyridae</taxon>
        <taxon>Lampyrinae</taxon>
        <taxon>Pyrocoelia</taxon>
    </lineage>
</organism>
<reference evidence="1 2" key="1">
    <citation type="journal article" date="2024" name="Insects">
        <title>An Improved Chromosome-Level Genome Assembly of the Firefly Pyrocoelia pectoralis.</title>
        <authorList>
            <person name="Fu X."/>
            <person name="Meyer-Rochow V.B."/>
            <person name="Ballantyne L."/>
            <person name="Zhu X."/>
        </authorList>
    </citation>
    <scope>NUCLEOTIDE SEQUENCE [LARGE SCALE GENOMIC DNA]</scope>
    <source>
        <strain evidence="1">XCY_ONT2</strain>
    </source>
</reference>
<keyword evidence="2" id="KW-1185">Reference proteome</keyword>
<dbReference type="EMBL" id="JAVRBK010000010">
    <property type="protein sequence ID" value="KAK5638649.1"/>
    <property type="molecule type" value="Genomic_DNA"/>
</dbReference>
<gene>
    <name evidence="1" type="ORF">RI129_012944</name>
</gene>
<dbReference type="Proteomes" id="UP001329430">
    <property type="component" value="Chromosome 10"/>
</dbReference>
<proteinExistence type="predicted"/>
<accession>A0AAN7V1Q8</accession>
<sequence>MQVMSVYVSMAIFVFRYKISNYYWREYNGKIPNDAYAAGADLLGRATYIGLVLSRHGLLTGTIVPNYNYIVTTQATLVIPNDIKNTKILCSAEPGQLKWTKVGEDLLSDSCPFVYGGGEQDHVLHIGRINHEGETIVGIVYTDWDEWKGLWIVYNGKPVHFTSYEILTFNCKN</sequence>
<evidence type="ECO:0000313" key="2">
    <source>
        <dbReference type="Proteomes" id="UP001329430"/>
    </source>
</evidence>
<evidence type="ECO:0000313" key="1">
    <source>
        <dbReference type="EMBL" id="KAK5638649.1"/>
    </source>
</evidence>
<dbReference type="AlphaFoldDB" id="A0AAN7V1Q8"/>
<name>A0AAN7V1Q8_9COLE</name>
<protein>
    <submittedName>
        <fullName evidence="1">Uncharacterized protein</fullName>
    </submittedName>
</protein>
<comment type="caution">
    <text evidence="1">The sequence shown here is derived from an EMBL/GenBank/DDBJ whole genome shotgun (WGS) entry which is preliminary data.</text>
</comment>